<dbReference type="PANTHER" id="PTHR43031">
    <property type="entry name" value="FAD-DEPENDENT OXIDOREDUCTASE"/>
    <property type="match status" value="1"/>
</dbReference>
<gene>
    <name evidence="3" type="ORF">E4633_10295</name>
</gene>
<accession>A0A4S1CHS6</accession>
<comment type="caution">
    <text evidence="3">The sequence shown here is derived from an EMBL/GenBank/DDBJ whole genome shotgun (WGS) entry which is preliminary data.</text>
</comment>
<evidence type="ECO:0000313" key="3">
    <source>
        <dbReference type="EMBL" id="TGU72680.1"/>
    </source>
</evidence>
<keyword evidence="1" id="KW-0732">Signal</keyword>
<dbReference type="SMART" id="SM00450">
    <property type="entry name" value="RHOD"/>
    <property type="match status" value="2"/>
</dbReference>
<name>A0A4S1CHS6_9BACT</name>
<dbReference type="Gene3D" id="3.40.250.10">
    <property type="entry name" value="Rhodanese-like domain"/>
    <property type="match status" value="2"/>
</dbReference>
<dbReference type="PROSITE" id="PS50206">
    <property type="entry name" value="RHODANESE_3"/>
    <property type="match status" value="2"/>
</dbReference>
<dbReference type="InterPro" id="IPR050229">
    <property type="entry name" value="GlpE_sulfurtransferase"/>
</dbReference>
<feature type="signal peptide" evidence="1">
    <location>
        <begin position="1"/>
        <end position="30"/>
    </location>
</feature>
<dbReference type="Pfam" id="PF00581">
    <property type="entry name" value="Rhodanese"/>
    <property type="match status" value="2"/>
</dbReference>
<dbReference type="InterPro" id="IPR001763">
    <property type="entry name" value="Rhodanese-like_dom"/>
</dbReference>
<dbReference type="InterPro" id="IPR036873">
    <property type="entry name" value="Rhodanese-like_dom_sf"/>
</dbReference>
<feature type="chain" id="PRO_5020913849" evidence="1">
    <location>
        <begin position="31"/>
        <end position="255"/>
    </location>
</feature>
<dbReference type="CDD" id="cd00158">
    <property type="entry name" value="RHOD"/>
    <property type="match status" value="2"/>
</dbReference>
<keyword evidence="4" id="KW-1185">Reference proteome</keyword>
<proteinExistence type="predicted"/>
<reference evidence="3 4" key="1">
    <citation type="submission" date="2019-04" db="EMBL/GenBank/DDBJ databases">
        <title>Geobacter oryzae sp. nov., ferric-reducing bacteria isolated from paddy soil.</title>
        <authorList>
            <person name="Xu Z."/>
            <person name="Masuda Y."/>
            <person name="Itoh H."/>
            <person name="Senoo K."/>
        </authorList>
    </citation>
    <scope>NUCLEOTIDE SEQUENCE [LARGE SCALE GENOMIC DNA]</scope>
    <source>
        <strain evidence="3 4">Red111</strain>
    </source>
</reference>
<dbReference type="EMBL" id="SRSC01000002">
    <property type="protein sequence ID" value="TGU72680.1"/>
    <property type="molecule type" value="Genomic_DNA"/>
</dbReference>
<feature type="domain" description="Rhodanese" evidence="2">
    <location>
        <begin position="166"/>
        <end position="252"/>
    </location>
</feature>
<dbReference type="RefSeq" id="WP_135870154.1">
    <property type="nucleotide sequence ID" value="NZ_SRSC01000002.1"/>
</dbReference>
<evidence type="ECO:0000259" key="2">
    <source>
        <dbReference type="PROSITE" id="PS50206"/>
    </source>
</evidence>
<dbReference type="SUPFAM" id="SSF52821">
    <property type="entry name" value="Rhodanese/Cell cycle control phosphatase"/>
    <property type="match status" value="2"/>
</dbReference>
<sequence length="255" mass="27895">MNSITRLTGRSVISLLVLFLMMATALPIFAADADFKTISSEALKDMLDEKKSFTLVDARTADEYQAAHLVTALNITEKDFDKSLALLPKEKGALVVLYCNGVKCGKSKKVAAKAKAAGYTNLVVYADGFPVWEEKGYPIVAGADYAKKIETTKFTPAQLSVILKEKKDAYVLVDVRDEFEFAEGHIEGALNIPAETFASKSGVLPKEKGIIVYCNSGGRSYSAYRKLMKLAYPSIYQAILSEWKEAGLPVVKSQL</sequence>
<dbReference type="AlphaFoldDB" id="A0A4S1CHS6"/>
<dbReference type="PANTHER" id="PTHR43031:SF1">
    <property type="entry name" value="PYRIDINE NUCLEOTIDE-DISULPHIDE OXIDOREDUCTASE"/>
    <property type="match status" value="1"/>
</dbReference>
<protein>
    <submittedName>
        <fullName evidence="3">Rhodanese-like domain-containing protein</fullName>
    </submittedName>
</protein>
<evidence type="ECO:0000256" key="1">
    <source>
        <dbReference type="SAM" id="SignalP"/>
    </source>
</evidence>
<evidence type="ECO:0000313" key="4">
    <source>
        <dbReference type="Proteomes" id="UP000306416"/>
    </source>
</evidence>
<dbReference type="Proteomes" id="UP000306416">
    <property type="component" value="Unassembled WGS sequence"/>
</dbReference>
<feature type="domain" description="Rhodanese" evidence="2">
    <location>
        <begin position="49"/>
        <end position="141"/>
    </location>
</feature>
<organism evidence="3 4">
    <name type="scientific">Geomonas terrae</name>
    <dbReference type="NCBI Taxonomy" id="2562681"/>
    <lineage>
        <taxon>Bacteria</taxon>
        <taxon>Pseudomonadati</taxon>
        <taxon>Thermodesulfobacteriota</taxon>
        <taxon>Desulfuromonadia</taxon>
        <taxon>Geobacterales</taxon>
        <taxon>Geobacteraceae</taxon>
        <taxon>Geomonas</taxon>
    </lineage>
</organism>